<protein>
    <submittedName>
        <fullName evidence="9">L-ascorbate oxidase</fullName>
    </submittedName>
</protein>
<comment type="similarity">
    <text evidence="1">Belongs to the multicopper oxidase family.</text>
</comment>
<dbReference type="SUPFAM" id="SSF49503">
    <property type="entry name" value="Cupredoxins"/>
    <property type="match status" value="3"/>
</dbReference>
<evidence type="ECO:0000259" key="8">
    <source>
        <dbReference type="Pfam" id="PF07732"/>
    </source>
</evidence>
<keyword evidence="3" id="KW-0560">Oxidoreductase</keyword>
<evidence type="ECO:0000256" key="3">
    <source>
        <dbReference type="ARBA" id="ARBA00023002"/>
    </source>
</evidence>
<dbReference type="GO" id="GO:0005507">
    <property type="term" value="F:copper ion binding"/>
    <property type="evidence" value="ECO:0007669"/>
    <property type="project" value="InterPro"/>
</dbReference>
<reference evidence="9 10" key="1">
    <citation type="submission" date="2015-01" db="EMBL/GenBank/DDBJ databases">
        <title>The Genome Sequence of Exophiala sideris CBS121828.</title>
        <authorList>
            <consortium name="The Broad Institute Genomics Platform"/>
            <person name="Cuomo C."/>
            <person name="de Hoog S."/>
            <person name="Gorbushina A."/>
            <person name="Stielow B."/>
            <person name="Teixiera M."/>
            <person name="Abouelleil A."/>
            <person name="Chapman S.B."/>
            <person name="Priest M."/>
            <person name="Young S.K."/>
            <person name="Wortman J."/>
            <person name="Nusbaum C."/>
            <person name="Birren B."/>
        </authorList>
    </citation>
    <scope>NUCLEOTIDE SEQUENCE [LARGE SCALE GENOMIC DNA]</scope>
    <source>
        <strain evidence="9 10">CBS 121828</strain>
    </source>
</reference>
<dbReference type="InterPro" id="IPR011707">
    <property type="entry name" value="Cu-oxidase-like_N"/>
</dbReference>
<dbReference type="Pfam" id="PF00394">
    <property type="entry name" value="Cu-oxidase"/>
    <property type="match status" value="1"/>
</dbReference>
<accession>A0A0D1VWD4</accession>
<dbReference type="HOGENOM" id="CLU_006504_8_3_1"/>
<keyword evidence="2" id="KW-0479">Metal-binding</keyword>
<dbReference type="PANTHER" id="PTHR11709:SF394">
    <property type="entry name" value="FI03373P-RELATED"/>
    <property type="match status" value="1"/>
</dbReference>
<dbReference type="PANTHER" id="PTHR11709">
    <property type="entry name" value="MULTI-COPPER OXIDASE"/>
    <property type="match status" value="1"/>
</dbReference>
<evidence type="ECO:0000259" key="7">
    <source>
        <dbReference type="Pfam" id="PF07731"/>
    </source>
</evidence>
<keyword evidence="4" id="KW-0186">Copper</keyword>
<dbReference type="InterPro" id="IPR001117">
    <property type="entry name" value="Cu-oxidase_2nd"/>
</dbReference>
<evidence type="ECO:0000313" key="10">
    <source>
        <dbReference type="Proteomes" id="UP000053599"/>
    </source>
</evidence>
<feature type="signal peptide" evidence="5">
    <location>
        <begin position="1"/>
        <end position="24"/>
    </location>
</feature>
<dbReference type="Proteomes" id="UP000053599">
    <property type="component" value="Unassembled WGS sequence"/>
</dbReference>
<keyword evidence="5" id="KW-0732">Signal</keyword>
<evidence type="ECO:0000256" key="2">
    <source>
        <dbReference type="ARBA" id="ARBA00022723"/>
    </source>
</evidence>
<dbReference type="CDD" id="cd13895">
    <property type="entry name" value="CuRO_3_AAO_like_2"/>
    <property type="match status" value="1"/>
</dbReference>
<dbReference type="InterPro" id="IPR002355">
    <property type="entry name" value="Cu_oxidase_Cu_BS"/>
</dbReference>
<evidence type="ECO:0000256" key="5">
    <source>
        <dbReference type="SAM" id="SignalP"/>
    </source>
</evidence>
<dbReference type="GO" id="GO:0016491">
    <property type="term" value="F:oxidoreductase activity"/>
    <property type="evidence" value="ECO:0007669"/>
    <property type="project" value="UniProtKB-KW"/>
</dbReference>
<feature type="chain" id="PRO_5002235947" evidence="5">
    <location>
        <begin position="25"/>
        <end position="601"/>
    </location>
</feature>
<feature type="domain" description="Plastocyanin-like" evidence="6">
    <location>
        <begin position="164"/>
        <end position="321"/>
    </location>
</feature>
<dbReference type="InterPro" id="IPR011706">
    <property type="entry name" value="Cu-oxidase_C"/>
</dbReference>
<dbReference type="InterPro" id="IPR008972">
    <property type="entry name" value="Cupredoxin"/>
</dbReference>
<evidence type="ECO:0000256" key="4">
    <source>
        <dbReference type="ARBA" id="ARBA00023008"/>
    </source>
</evidence>
<dbReference type="PROSITE" id="PS00079">
    <property type="entry name" value="MULTICOPPER_OXIDASE1"/>
    <property type="match status" value="1"/>
</dbReference>
<proteinExistence type="inferred from homology"/>
<evidence type="ECO:0000259" key="6">
    <source>
        <dbReference type="Pfam" id="PF00394"/>
    </source>
</evidence>
<organism evidence="9 10">
    <name type="scientific">Exophiala sideris</name>
    <dbReference type="NCBI Taxonomy" id="1016849"/>
    <lineage>
        <taxon>Eukaryota</taxon>
        <taxon>Fungi</taxon>
        <taxon>Dikarya</taxon>
        <taxon>Ascomycota</taxon>
        <taxon>Pezizomycotina</taxon>
        <taxon>Eurotiomycetes</taxon>
        <taxon>Chaetothyriomycetidae</taxon>
        <taxon>Chaetothyriales</taxon>
        <taxon>Herpotrichiellaceae</taxon>
        <taxon>Exophiala</taxon>
    </lineage>
</organism>
<feature type="domain" description="Plastocyanin-like" evidence="8">
    <location>
        <begin position="40"/>
        <end position="153"/>
    </location>
</feature>
<dbReference type="Pfam" id="PF07732">
    <property type="entry name" value="Cu-oxidase_3"/>
    <property type="match status" value="1"/>
</dbReference>
<name>A0A0D1VWD4_9EURO</name>
<dbReference type="CDD" id="cd13873">
    <property type="entry name" value="CuRO_2_AAO_like_2"/>
    <property type="match status" value="1"/>
</dbReference>
<dbReference type="EMBL" id="KN846953">
    <property type="protein sequence ID" value="KIV80565.1"/>
    <property type="molecule type" value="Genomic_DNA"/>
</dbReference>
<dbReference type="Pfam" id="PF07731">
    <property type="entry name" value="Cu-oxidase_2"/>
    <property type="match status" value="1"/>
</dbReference>
<dbReference type="InterPro" id="IPR033138">
    <property type="entry name" value="Cu_oxidase_CS"/>
</dbReference>
<feature type="domain" description="Plastocyanin-like" evidence="7">
    <location>
        <begin position="420"/>
        <end position="558"/>
    </location>
</feature>
<evidence type="ECO:0000313" key="9">
    <source>
        <dbReference type="EMBL" id="KIV80565.1"/>
    </source>
</evidence>
<sequence length="601" mass="67043">MPLTVTMLVPILLQILLLAHQAVSVHPNAKCRPDYELVATAQNITINCQTRYSVVINGTIPGPPLYMKEKYTTWVRVWNRIQDQNLTVHWHGLSQRTSPFSDGTPEVSQWPIASNEFFDYAITPDIGDAGSYFYHSHVGFQANTAQGVIIVEDLGPVPYKYGQDTSLLIQDYFYENDTAIEKGLVADPFKWSGEPYSIQINGLSGNSSFTNASDASCTPYVINVTPGSTSRLRFISGTSLSLVTLGIEDHENLTIIEADGEYTKPWSTDHLQLGSGQRFSVLFTAKTQAELEALNKTSFWVRYESRDRPTNVTGYALLQYHTTGSSLPSDLPSKSPATLPQDVDSWAEYSLEALKPLEVFPTLAEVTRTVYITMQQVILVGSYENGTINGTLQWEQDDLIWQTEVRQANNSLPYLVQVYLTGQTPNYTAAIENGGWDPYSNAFPALPGEVLDIVWLSNNAPTGGWDFHPMHAHGKHYFDLGSGNGTYNATANEVRFGNYTPARRDTTMLYRYATSGVPGTTAGWRAWRIRITEDDVGAWMMHCHILQHMIMGMQTVWVFGNTSSILAKFPTEPYIQGYLNFGGDAYGNDTYDPLVNMFPGR</sequence>
<dbReference type="PROSITE" id="PS00080">
    <property type="entry name" value="MULTICOPPER_OXIDASE2"/>
    <property type="match status" value="1"/>
</dbReference>
<gene>
    <name evidence="9" type="ORF">PV11_08058</name>
</gene>
<dbReference type="InterPro" id="IPR035666">
    <property type="entry name" value="MCO_CuRO_3"/>
</dbReference>
<dbReference type="AlphaFoldDB" id="A0A0D1VWD4"/>
<evidence type="ECO:0000256" key="1">
    <source>
        <dbReference type="ARBA" id="ARBA00010609"/>
    </source>
</evidence>
<dbReference type="Gene3D" id="2.60.40.420">
    <property type="entry name" value="Cupredoxins - blue copper proteins"/>
    <property type="match status" value="3"/>
</dbReference>
<dbReference type="OrthoDB" id="2121828at2759"/>
<dbReference type="InterPro" id="IPR017762">
    <property type="entry name" value="Multicopper_oxidase_fun"/>
</dbReference>
<dbReference type="STRING" id="1016849.A0A0D1VWD4"/>
<dbReference type="NCBIfam" id="TIGR03390">
    <property type="entry name" value="ascorbOXfungal"/>
    <property type="match status" value="1"/>
</dbReference>
<dbReference type="InterPro" id="IPR045087">
    <property type="entry name" value="Cu-oxidase_fam"/>
</dbReference>